<dbReference type="Pfam" id="PF03591">
    <property type="entry name" value="AzlC"/>
    <property type="match status" value="1"/>
</dbReference>
<evidence type="ECO:0000256" key="2">
    <source>
        <dbReference type="ARBA" id="ARBA00010735"/>
    </source>
</evidence>
<comment type="similarity">
    <text evidence="2">Belongs to the AzlC family.</text>
</comment>
<evidence type="ECO:0000256" key="4">
    <source>
        <dbReference type="ARBA" id="ARBA00022475"/>
    </source>
</evidence>
<comment type="caution">
    <text evidence="9">The sequence shown here is derived from an EMBL/GenBank/DDBJ whole genome shotgun (WGS) entry which is preliminary data.</text>
</comment>
<evidence type="ECO:0000256" key="3">
    <source>
        <dbReference type="ARBA" id="ARBA00022448"/>
    </source>
</evidence>
<organism evidence="9 10">
    <name type="scientific">Paracidovorax wautersii</name>
    <dbReference type="NCBI Taxonomy" id="1177982"/>
    <lineage>
        <taxon>Bacteria</taxon>
        <taxon>Pseudomonadati</taxon>
        <taxon>Pseudomonadota</taxon>
        <taxon>Betaproteobacteria</taxon>
        <taxon>Burkholderiales</taxon>
        <taxon>Comamonadaceae</taxon>
        <taxon>Paracidovorax</taxon>
    </lineage>
</organism>
<evidence type="ECO:0000313" key="10">
    <source>
        <dbReference type="Proteomes" id="UP000461670"/>
    </source>
</evidence>
<feature type="transmembrane region" description="Helical" evidence="8">
    <location>
        <begin position="63"/>
        <end position="84"/>
    </location>
</feature>
<feature type="transmembrane region" description="Helical" evidence="8">
    <location>
        <begin position="143"/>
        <end position="165"/>
    </location>
</feature>
<evidence type="ECO:0000313" key="9">
    <source>
        <dbReference type="EMBL" id="KAF1020109.1"/>
    </source>
</evidence>
<accession>A0A7V8FMF7</accession>
<proteinExistence type="inferred from homology"/>
<keyword evidence="7 8" id="KW-0472">Membrane</keyword>
<protein>
    <submittedName>
        <fullName evidence="9">Inner membrane protein YgaZ</fullName>
    </submittedName>
</protein>
<evidence type="ECO:0000256" key="8">
    <source>
        <dbReference type="SAM" id="Phobius"/>
    </source>
</evidence>
<feature type="transmembrane region" description="Helical" evidence="8">
    <location>
        <begin position="21"/>
        <end position="43"/>
    </location>
</feature>
<keyword evidence="4" id="KW-1003">Cell membrane</keyword>
<evidence type="ECO:0000256" key="1">
    <source>
        <dbReference type="ARBA" id="ARBA00004651"/>
    </source>
</evidence>
<dbReference type="GO" id="GO:1903785">
    <property type="term" value="P:L-valine transmembrane transport"/>
    <property type="evidence" value="ECO:0007669"/>
    <property type="project" value="TreeGrafter"/>
</dbReference>
<reference evidence="10" key="1">
    <citation type="journal article" date="2020" name="MBio">
        <title>Horizontal gene transfer to a defensive symbiont with a reduced genome amongst a multipartite beetle microbiome.</title>
        <authorList>
            <person name="Waterworth S.C."/>
            <person name="Florez L.V."/>
            <person name="Rees E.R."/>
            <person name="Hertweck C."/>
            <person name="Kaltenpoth M."/>
            <person name="Kwan J.C."/>
        </authorList>
    </citation>
    <scope>NUCLEOTIDE SEQUENCE [LARGE SCALE GENOMIC DNA]</scope>
</reference>
<feature type="transmembrane region" description="Helical" evidence="8">
    <location>
        <begin position="172"/>
        <end position="194"/>
    </location>
</feature>
<evidence type="ECO:0000256" key="5">
    <source>
        <dbReference type="ARBA" id="ARBA00022692"/>
    </source>
</evidence>
<comment type="subcellular location">
    <subcellularLocation>
        <location evidence="1">Cell membrane</location>
        <topology evidence="1">Multi-pass membrane protein</topology>
    </subcellularLocation>
</comment>
<dbReference type="GO" id="GO:0005886">
    <property type="term" value="C:plasma membrane"/>
    <property type="evidence" value="ECO:0007669"/>
    <property type="project" value="UniProtKB-SubCell"/>
</dbReference>
<name>A0A7V8FMF7_9BURK</name>
<dbReference type="EMBL" id="WNDQ01000041">
    <property type="protein sequence ID" value="KAF1020109.1"/>
    <property type="molecule type" value="Genomic_DNA"/>
</dbReference>
<sequence length="249" mass="26659">MFWRPELRRHPEFMAGVRDMLPVAPGLGAWAVMSGVAMVKYGLSPLEAGLMTLMVYAGSSQLASLPLIAAGAPLWVIVATAFCVNLRFVVFSAHLRLYLLYLPKLPRLITAYLSTDMSYVMLIKRHPVPTENADDRLGRQAYLAGNACVSWFSWMSLSLAGILLANVLPMSWGLGFAGILALVGILCSLLQTPLQRVSALVAGAAAVLTLGLPLKRNILVAIATAVVVGLMLEKRLPGFGPTESGGTKP</sequence>
<evidence type="ECO:0000256" key="6">
    <source>
        <dbReference type="ARBA" id="ARBA00022989"/>
    </source>
</evidence>
<dbReference type="InterPro" id="IPR011606">
    <property type="entry name" value="Brnchd-chn_aa_trnsp_permease"/>
</dbReference>
<gene>
    <name evidence="9" type="primary">ygaZ</name>
    <name evidence="9" type="ORF">GAK30_02708</name>
</gene>
<dbReference type="Proteomes" id="UP000461670">
    <property type="component" value="Unassembled WGS sequence"/>
</dbReference>
<dbReference type="PANTHER" id="PTHR34979:SF1">
    <property type="entry name" value="INNER MEMBRANE PROTEIN YGAZ"/>
    <property type="match status" value="1"/>
</dbReference>
<dbReference type="PANTHER" id="PTHR34979">
    <property type="entry name" value="INNER MEMBRANE PROTEIN YGAZ"/>
    <property type="match status" value="1"/>
</dbReference>
<keyword evidence="3" id="KW-0813">Transport</keyword>
<evidence type="ECO:0000256" key="7">
    <source>
        <dbReference type="ARBA" id="ARBA00023136"/>
    </source>
</evidence>
<dbReference type="AlphaFoldDB" id="A0A7V8FMF7"/>
<keyword evidence="5 8" id="KW-0812">Transmembrane</keyword>
<keyword evidence="6 8" id="KW-1133">Transmembrane helix</keyword>